<protein>
    <recommendedName>
        <fullName evidence="5">Actin-related protein RO7</fullName>
    </recommendedName>
</protein>
<dbReference type="Proteomes" id="UP000188318">
    <property type="component" value="Unassembled WGS sequence"/>
</dbReference>
<feature type="compositionally biased region" description="Basic and acidic residues" evidence="2">
    <location>
        <begin position="482"/>
        <end position="496"/>
    </location>
</feature>
<dbReference type="SMART" id="SM00268">
    <property type="entry name" value="ACTIN"/>
    <property type="match status" value="1"/>
</dbReference>
<accession>A0A1R3RZR7</accession>
<evidence type="ECO:0000313" key="4">
    <source>
        <dbReference type="Proteomes" id="UP000188318"/>
    </source>
</evidence>
<dbReference type="AlphaFoldDB" id="A0A1R3RZR7"/>
<evidence type="ECO:0008006" key="5">
    <source>
        <dbReference type="Google" id="ProtNLM"/>
    </source>
</evidence>
<evidence type="ECO:0000256" key="1">
    <source>
        <dbReference type="RuleBase" id="RU000487"/>
    </source>
</evidence>
<dbReference type="Gene3D" id="3.30.420.40">
    <property type="match status" value="2"/>
</dbReference>
<feature type="compositionally biased region" description="Polar residues" evidence="2">
    <location>
        <begin position="296"/>
        <end position="305"/>
    </location>
</feature>
<dbReference type="EMBL" id="KV907494">
    <property type="protein sequence ID" value="OOF99994.1"/>
    <property type="molecule type" value="Genomic_DNA"/>
</dbReference>
<feature type="compositionally biased region" description="Basic and acidic residues" evidence="2">
    <location>
        <begin position="306"/>
        <end position="320"/>
    </location>
</feature>
<dbReference type="SUPFAM" id="SSF53067">
    <property type="entry name" value="Actin-like ATPase domain"/>
    <property type="match status" value="2"/>
</dbReference>
<reference evidence="4" key="1">
    <citation type="journal article" date="2017" name="Genome Biol.">
        <title>Comparative genomics reveals high biological diversity and specific adaptations in the industrially and medically important fungal genus Aspergillus.</title>
        <authorList>
            <person name="de Vries R.P."/>
            <person name="Riley R."/>
            <person name="Wiebenga A."/>
            <person name="Aguilar-Osorio G."/>
            <person name="Amillis S."/>
            <person name="Uchima C.A."/>
            <person name="Anderluh G."/>
            <person name="Asadollahi M."/>
            <person name="Askin M."/>
            <person name="Barry K."/>
            <person name="Battaglia E."/>
            <person name="Bayram O."/>
            <person name="Benocci T."/>
            <person name="Braus-Stromeyer S.A."/>
            <person name="Caldana C."/>
            <person name="Canovas D."/>
            <person name="Cerqueira G.C."/>
            <person name="Chen F."/>
            <person name="Chen W."/>
            <person name="Choi C."/>
            <person name="Clum A."/>
            <person name="Dos Santos R.A."/>
            <person name="Damasio A.R."/>
            <person name="Diallinas G."/>
            <person name="Emri T."/>
            <person name="Fekete E."/>
            <person name="Flipphi M."/>
            <person name="Freyberg S."/>
            <person name="Gallo A."/>
            <person name="Gournas C."/>
            <person name="Habgood R."/>
            <person name="Hainaut M."/>
            <person name="Harispe M.L."/>
            <person name="Henrissat B."/>
            <person name="Hilden K.S."/>
            <person name="Hope R."/>
            <person name="Hossain A."/>
            <person name="Karabika E."/>
            <person name="Karaffa L."/>
            <person name="Karanyi Z."/>
            <person name="Krasevec N."/>
            <person name="Kuo A."/>
            <person name="Kusch H."/>
            <person name="LaButti K."/>
            <person name="Lagendijk E.L."/>
            <person name="Lapidus A."/>
            <person name="Levasseur A."/>
            <person name="Lindquist E."/>
            <person name="Lipzen A."/>
            <person name="Logrieco A.F."/>
            <person name="MacCabe A."/>
            <person name="Maekelae M.R."/>
            <person name="Malavazi I."/>
            <person name="Melin P."/>
            <person name="Meyer V."/>
            <person name="Mielnichuk N."/>
            <person name="Miskei M."/>
            <person name="Molnar A.P."/>
            <person name="Mule G."/>
            <person name="Ngan C.Y."/>
            <person name="Orejas M."/>
            <person name="Orosz E."/>
            <person name="Ouedraogo J.P."/>
            <person name="Overkamp K.M."/>
            <person name="Park H.-S."/>
            <person name="Perrone G."/>
            <person name="Piumi F."/>
            <person name="Punt P.J."/>
            <person name="Ram A.F."/>
            <person name="Ramon A."/>
            <person name="Rauscher S."/>
            <person name="Record E."/>
            <person name="Riano-Pachon D.M."/>
            <person name="Robert V."/>
            <person name="Roehrig J."/>
            <person name="Ruller R."/>
            <person name="Salamov A."/>
            <person name="Salih N.S."/>
            <person name="Samson R.A."/>
            <person name="Sandor E."/>
            <person name="Sanguinetti M."/>
            <person name="Schuetze T."/>
            <person name="Sepcic K."/>
            <person name="Shelest E."/>
            <person name="Sherlock G."/>
            <person name="Sophianopoulou V."/>
            <person name="Squina F.M."/>
            <person name="Sun H."/>
            <person name="Susca A."/>
            <person name="Todd R.B."/>
            <person name="Tsang A."/>
            <person name="Unkles S.E."/>
            <person name="van de Wiele N."/>
            <person name="van Rossen-Uffink D."/>
            <person name="Oliveira J.V."/>
            <person name="Vesth T.C."/>
            <person name="Visser J."/>
            <person name="Yu J.-H."/>
            <person name="Zhou M."/>
            <person name="Andersen M.R."/>
            <person name="Archer D.B."/>
            <person name="Baker S.E."/>
            <person name="Benoit I."/>
            <person name="Brakhage A.A."/>
            <person name="Braus G.H."/>
            <person name="Fischer R."/>
            <person name="Frisvad J.C."/>
            <person name="Goldman G.H."/>
            <person name="Houbraken J."/>
            <person name="Oakley B."/>
            <person name="Pocsi I."/>
            <person name="Scazzocchio C."/>
            <person name="Seiboth B."/>
            <person name="vanKuyk P.A."/>
            <person name="Wortman J."/>
            <person name="Dyer P.S."/>
            <person name="Grigoriev I.V."/>
        </authorList>
    </citation>
    <scope>NUCLEOTIDE SEQUENCE [LARGE SCALE GENOMIC DNA]</scope>
    <source>
        <strain evidence="4">ITEM 5010</strain>
    </source>
</reference>
<feature type="compositionally biased region" description="Basic and acidic residues" evidence="2">
    <location>
        <begin position="547"/>
        <end position="557"/>
    </location>
</feature>
<dbReference type="Gene3D" id="3.90.640.10">
    <property type="entry name" value="Actin, Chain A, domain 4"/>
    <property type="match status" value="1"/>
</dbReference>
<feature type="region of interest" description="Disordered" evidence="2">
    <location>
        <begin position="547"/>
        <end position="574"/>
    </location>
</feature>
<feature type="region of interest" description="Disordered" evidence="2">
    <location>
        <begin position="449"/>
        <end position="496"/>
    </location>
</feature>
<dbReference type="OrthoDB" id="337660at2759"/>
<evidence type="ECO:0000313" key="3">
    <source>
        <dbReference type="EMBL" id="OOF99994.1"/>
    </source>
</evidence>
<dbReference type="PANTHER" id="PTHR11937">
    <property type="entry name" value="ACTIN"/>
    <property type="match status" value="1"/>
</dbReference>
<feature type="compositionally biased region" description="Polar residues" evidence="2">
    <location>
        <begin position="20"/>
        <end position="33"/>
    </location>
</feature>
<comment type="similarity">
    <text evidence="1">Belongs to the actin family.</text>
</comment>
<dbReference type="InterPro" id="IPR004000">
    <property type="entry name" value="Actin"/>
</dbReference>
<dbReference type="OMA" id="GDYRGWI"/>
<feature type="region of interest" description="Disordered" evidence="2">
    <location>
        <begin position="1"/>
        <end position="52"/>
    </location>
</feature>
<sequence>MTSTSSTTAFDDRRPISMSFRHSQSGTPSSPHTPQHHLRSNNSSFASTSSASTSFRGEDDAIIFEFGSRWLRAGFEGEGTPMCVVGCGPEESRRVGDYRGWLNGNNETDTSRSRLAKAEEWTGAYQLWNMDLRDMDLALIDDKIERMVRETYNKYLLTDAGTSRLVLVLPSLMPHPLLSSLLSTLFSRWRFPSITLLTSAPMAVTAAGLRSALVVDIGWAETIISGVYEYREMTVRRSTRAMKSLLQETGRLLTRLSNDSGASQSADEISVNFELCEEVASRVLWCRPTAVPQSSIECSEQQPAKSQEDDVETAHQHDAPPSDETVSLPCPSGSSTTYIDIPFSKLAEPVEKVLFAEGLAECELDDEEKPLSLLVYNALLSLPPDVRGTCMSRIIFIGGGSNIPGIRQRILKDVASLVEKYGWSPVRGMVIEQQRQKLQSLRLSQSHIPAVTKQEAMNEPSDSGTDKSTSEPQEDDEEVDPVEQKIRRNNKDKDIKPPVQGVLREVESLGPWAGASLLASLKIRGLVEIEREKYLQHGLAGATRDLEMHGHAPDRRSGLRTGGDRSSWTLAGWG</sequence>
<proteinExistence type="inferred from homology"/>
<gene>
    <name evidence="3" type="ORF">ASPCADRAFT_203885</name>
</gene>
<keyword evidence="4" id="KW-1185">Reference proteome</keyword>
<dbReference type="Pfam" id="PF00022">
    <property type="entry name" value="Actin"/>
    <property type="match status" value="1"/>
</dbReference>
<feature type="compositionally biased region" description="Low complexity" evidence="2">
    <location>
        <begin position="40"/>
        <end position="52"/>
    </location>
</feature>
<feature type="compositionally biased region" description="Acidic residues" evidence="2">
    <location>
        <begin position="472"/>
        <end position="481"/>
    </location>
</feature>
<evidence type="ECO:0000256" key="2">
    <source>
        <dbReference type="SAM" id="MobiDB-lite"/>
    </source>
</evidence>
<organism evidence="3 4">
    <name type="scientific">Aspergillus carbonarius (strain ITEM 5010)</name>
    <dbReference type="NCBI Taxonomy" id="602072"/>
    <lineage>
        <taxon>Eukaryota</taxon>
        <taxon>Fungi</taxon>
        <taxon>Dikarya</taxon>
        <taxon>Ascomycota</taxon>
        <taxon>Pezizomycotina</taxon>
        <taxon>Eurotiomycetes</taxon>
        <taxon>Eurotiomycetidae</taxon>
        <taxon>Eurotiales</taxon>
        <taxon>Aspergillaceae</taxon>
        <taxon>Aspergillus</taxon>
        <taxon>Aspergillus subgen. Circumdati</taxon>
    </lineage>
</organism>
<feature type="compositionally biased region" description="Polar residues" evidence="2">
    <location>
        <begin position="564"/>
        <end position="574"/>
    </location>
</feature>
<feature type="region of interest" description="Disordered" evidence="2">
    <location>
        <begin position="296"/>
        <end position="331"/>
    </location>
</feature>
<name>A0A1R3RZR7_ASPC5</name>
<dbReference type="VEuPathDB" id="FungiDB:ASPCADRAFT_203885"/>
<dbReference type="STRING" id="602072.A0A1R3RZR7"/>
<dbReference type="InterPro" id="IPR043129">
    <property type="entry name" value="ATPase_NBD"/>
</dbReference>